<dbReference type="PANTHER" id="PTHR14136:SF17">
    <property type="entry name" value="BTB_POZ DOMAIN-CONTAINING PROTEIN KCTD9"/>
    <property type="match status" value="1"/>
</dbReference>
<accession>A0A286P3F5</accession>
<dbReference type="RefSeq" id="WP_119628018.1">
    <property type="nucleotide sequence ID" value="NZ_AP017928.1"/>
</dbReference>
<gene>
    <name evidence="2" type="ORF">sS8_0209</name>
</gene>
<name>A0A286P3F5_9GAMM</name>
<dbReference type="PANTHER" id="PTHR14136">
    <property type="entry name" value="BTB_POZ DOMAIN-CONTAINING PROTEIN KCTD9"/>
    <property type="match status" value="1"/>
</dbReference>
<proteinExistence type="predicted"/>
<sequence length="630" mass="69730">MAQGNEIHAVKLLDAVNEASRAVAARYAAFLTVVAFIGVSVATTTDEMLVRDSSLVLPLLNAPIPISGYFSFYTVVPCLVLLLHAGLLLQFSLLAEKVWRFEAEAANLNENQTMLQHGRLAQFYFVHFLAGREIAGIRRWILGLGIWSSLMALPMLLLLWVQVRYLSYHDPTTTWIHRSAVVADSILLAWFGWRILWRSTAEKLALAGPEARRPRLWQPVLGLLAWMFVLVLGTTFSLFFAKIPEAGTGRSAPTADPDKLSGRWLKLRNLDLREKILTANQPLAATVINDLREGDIEDKEKALKQVVGLNLQHRDLHSAILFNAVLPKADFRALRNPDGKILSVTSLEGAYLALAQMQHALLDEARMQWANLSDAELQWASLKNAELQNAKLSHAALQCSDLSSADLRNARLEGAHLEGANLSGADLQGAHLQGARLQGALLRKTRLQGALLATADLQGADLSEARLQNADLSRAKLQGAILRKAFVGGARFDEADLAWADVRSIDRDASAHGRKDTLDRARSAPESLWLCSDERPFEQCAGRRDVDRHRNALDIYLSKLACADLFVAEGMVKQIRLIFEQEPDAYPTRKTLANTLLEADRSEVECRGLKALPSRAKQSLRSIYGRSGNE</sequence>
<evidence type="ECO:0000313" key="3">
    <source>
        <dbReference type="Proteomes" id="UP000266313"/>
    </source>
</evidence>
<dbReference type="AlphaFoldDB" id="A0A286P3F5"/>
<protein>
    <recommendedName>
        <fullName evidence="4">Pentapeptide repeat-containing protein</fullName>
    </recommendedName>
</protein>
<evidence type="ECO:0000313" key="2">
    <source>
        <dbReference type="EMBL" id="BBA32177.1"/>
    </source>
</evidence>
<feature type="transmembrane region" description="Helical" evidence="1">
    <location>
        <begin position="175"/>
        <end position="196"/>
    </location>
</feature>
<dbReference type="InterPro" id="IPR051082">
    <property type="entry name" value="Pentapeptide-BTB/POZ_domain"/>
</dbReference>
<dbReference type="KEGG" id="mmai:sS8_0209"/>
<reference evidence="2 3" key="1">
    <citation type="submission" date="2016-12" db="EMBL/GenBank/DDBJ databases">
        <title>Genome sequencing of Methylocaldum marinum.</title>
        <authorList>
            <person name="Takeuchi M."/>
            <person name="Kamagata Y."/>
            <person name="Hiraoka S."/>
            <person name="Oshima K."/>
            <person name="Hattori M."/>
            <person name="Iwasaki W."/>
        </authorList>
    </citation>
    <scope>NUCLEOTIDE SEQUENCE [LARGE SCALE GENOMIC DNA]</scope>
    <source>
        <strain evidence="2 3">S8</strain>
    </source>
</reference>
<feature type="transmembrane region" description="Helical" evidence="1">
    <location>
        <begin position="27"/>
        <end position="50"/>
    </location>
</feature>
<dbReference type="EMBL" id="AP017928">
    <property type="protein sequence ID" value="BBA32177.1"/>
    <property type="molecule type" value="Genomic_DNA"/>
</dbReference>
<dbReference type="SUPFAM" id="SSF141571">
    <property type="entry name" value="Pentapeptide repeat-like"/>
    <property type="match status" value="2"/>
</dbReference>
<dbReference type="OrthoDB" id="5460021at2"/>
<dbReference type="Proteomes" id="UP000266313">
    <property type="component" value="Chromosome"/>
</dbReference>
<keyword evidence="1" id="KW-1133">Transmembrane helix</keyword>
<dbReference type="InterPro" id="IPR001646">
    <property type="entry name" value="5peptide_repeat"/>
</dbReference>
<dbReference type="Pfam" id="PF00805">
    <property type="entry name" value="Pentapeptide"/>
    <property type="match status" value="3"/>
</dbReference>
<keyword evidence="1" id="KW-0472">Membrane</keyword>
<evidence type="ECO:0008006" key="4">
    <source>
        <dbReference type="Google" id="ProtNLM"/>
    </source>
</evidence>
<evidence type="ECO:0000256" key="1">
    <source>
        <dbReference type="SAM" id="Phobius"/>
    </source>
</evidence>
<organism evidence="2 3">
    <name type="scientific">Methylocaldum marinum</name>
    <dbReference type="NCBI Taxonomy" id="1432792"/>
    <lineage>
        <taxon>Bacteria</taxon>
        <taxon>Pseudomonadati</taxon>
        <taxon>Pseudomonadota</taxon>
        <taxon>Gammaproteobacteria</taxon>
        <taxon>Methylococcales</taxon>
        <taxon>Methylococcaceae</taxon>
        <taxon>Methylocaldum</taxon>
    </lineage>
</organism>
<feature type="transmembrane region" description="Helical" evidence="1">
    <location>
        <begin position="216"/>
        <end position="241"/>
    </location>
</feature>
<keyword evidence="1" id="KW-0812">Transmembrane</keyword>
<feature type="transmembrane region" description="Helical" evidence="1">
    <location>
        <begin position="70"/>
        <end position="91"/>
    </location>
</feature>
<dbReference type="Gene3D" id="2.160.20.80">
    <property type="entry name" value="E3 ubiquitin-protein ligase SopA"/>
    <property type="match status" value="2"/>
</dbReference>
<feature type="transmembrane region" description="Helical" evidence="1">
    <location>
        <begin position="140"/>
        <end position="163"/>
    </location>
</feature>
<keyword evidence="3" id="KW-1185">Reference proteome</keyword>